<dbReference type="PANTHER" id="PTHR30203:SF30">
    <property type="entry name" value="OUTER MEMBRANE PROTEIN-RELATED"/>
    <property type="match status" value="1"/>
</dbReference>
<keyword evidence="2" id="KW-1134">Transmembrane beta strand</keyword>
<evidence type="ECO:0000313" key="4">
    <source>
        <dbReference type="Proteomes" id="UP000561681"/>
    </source>
</evidence>
<reference evidence="3 4" key="1">
    <citation type="submission" date="2020-08" db="EMBL/GenBank/DDBJ databases">
        <title>Functional genomics of gut bacteria from endangered species of beetles.</title>
        <authorList>
            <person name="Carlos-Shanley C."/>
        </authorList>
    </citation>
    <scope>NUCLEOTIDE SEQUENCE [LARGE SCALE GENOMIC DNA]</scope>
    <source>
        <strain evidence="3 4">S00142</strain>
    </source>
</reference>
<dbReference type="Gene3D" id="1.20.1600.10">
    <property type="entry name" value="Outer membrane efflux proteins (OEP)"/>
    <property type="match status" value="1"/>
</dbReference>
<dbReference type="EMBL" id="JACHLD010000003">
    <property type="protein sequence ID" value="MBB4802342.1"/>
    <property type="molecule type" value="Genomic_DNA"/>
</dbReference>
<keyword evidence="2" id="KW-0812">Transmembrane</keyword>
<dbReference type="RefSeq" id="WP_184161966.1">
    <property type="nucleotide sequence ID" value="NZ_JACHLD010000003.1"/>
</dbReference>
<dbReference type="Proteomes" id="UP000561681">
    <property type="component" value="Unassembled WGS sequence"/>
</dbReference>
<dbReference type="AlphaFoldDB" id="A0A7W7IXK2"/>
<name>A0A7W7IXK2_9FLAO</name>
<keyword evidence="2 3" id="KW-0449">Lipoprotein</keyword>
<accession>A0A7W7IXK2</accession>
<dbReference type="GO" id="GO:0005886">
    <property type="term" value="C:plasma membrane"/>
    <property type="evidence" value="ECO:0007669"/>
    <property type="project" value="UniProtKB-SubCell"/>
</dbReference>
<dbReference type="SUPFAM" id="SSF56954">
    <property type="entry name" value="Outer membrane efflux proteins (OEP)"/>
    <property type="match status" value="1"/>
</dbReference>
<evidence type="ECO:0000313" key="3">
    <source>
        <dbReference type="EMBL" id="MBB4802342.1"/>
    </source>
</evidence>
<comment type="similarity">
    <text evidence="1 2">Belongs to the outer membrane factor (OMF) (TC 1.B.17) family.</text>
</comment>
<keyword evidence="2" id="KW-0472">Membrane</keyword>
<proteinExistence type="inferred from homology"/>
<dbReference type="InterPro" id="IPR003423">
    <property type="entry name" value="OMP_efflux"/>
</dbReference>
<dbReference type="GO" id="GO:0015562">
    <property type="term" value="F:efflux transmembrane transporter activity"/>
    <property type="evidence" value="ECO:0007669"/>
    <property type="project" value="InterPro"/>
</dbReference>
<protein>
    <submittedName>
        <fullName evidence="3">NodT family efflux transporter outer membrane factor (OMF) lipoprotein</fullName>
    </submittedName>
</protein>
<dbReference type="NCBIfam" id="TIGR01845">
    <property type="entry name" value="outer_NodT"/>
    <property type="match status" value="1"/>
</dbReference>
<dbReference type="PROSITE" id="PS51257">
    <property type="entry name" value="PROKAR_LIPOPROTEIN"/>
    <property type="match status" value="1"/>
</dbReference>
<gene>
    <name evidence="3" type="ORF">HNP37_002415</name>
</gene>
<keyword evidence="2" id="KW-0564">Palmitate</keyword>
<keyword evidence="4" id="KW-1185">Reference proteome</keyword>
<dbReference type="PANTHER" id="PTHR30203">
    <property type="entry name" value="OUTER MEMBRANE CATION EFFLUX PROTEIN"/>
    <property type="match status" value="1"/>
</dbReference>
<comment type="subcellular location">
    <subcellularLocation>
        <location evidence="2">Cell membrane</location>
        <topology evidence="2">Lipid-anchor</topology>
    </subcellularLocation>
</comment>
<evidence type="ECO:0000256" key="2">
    <source>
        <dbReference type="RuleBase" id="RU362097"/>
    </source>
</evidence>
<dbReference type="Pfam" id="PF02321">
    <property type="entry name" value="OEP"/>
    <property type="match status" value="2"/>
</dbReference>
<organism evidence="3 4">
    <name type="scientific">Flavobacterium nitrogenifigens</name>
    <dbReference type="NCBI Taxonomy" id="1617283"/>
    <lineage>
        <taxon>Bacteria</taxon>
        <taxon>Pseudomonadati</taxon>
        <taxon>Bacteroidota</taxon>
        <taxon>Flavobacteriia</taxon>
        <taxon>Flavobacteriales</taxon>
        <taxon>Flavobacteriaceae</taxon>
        <taxon>Flavobacterium</taxon>
    </lineage>
</organism>
<dbReference type="InterPro" id="IPR010131">
    <property type="entry name" value="MdtP/NodT-like"/>
</dbReference>
<comment type="caution">
    <text evidence="3">The sequence shown here is derived from an EMBL/GenBank/DDBJ whole genome shotgun (WGS) entry which is preliminary data.</text>
</comment>
<sequence>MKTLYKIGIVLLTGTIMTSCVVGKKYARTDLNAPEKYREEIALTGDTILLPWKSYYKDPLLVNLIEKALVKNNEVLVAMKSMEQLDLSYKQAKLSLLPTLDFDAGASRAYPSKNSLNGSLSQQFIGKDYMDDYSANLRLSWEVDIWGKAAMQKRDAKAAYFAQKENLSALKTRIIVQVAQAYYNLLGLDEQLKIAEKNIELSNNTLGMMRLQYNSGSVSSLAVNQTEAQKKTAELLVPLAKANIAVQENALQILCGEYPDKIERAGNIDAAEVAVLFPTGVPVSLLSRRPDVKASEYAVMSANAKTGLAKATMYPTLSLSPSIGVNSFEFDNWFNFPGSVTKTIAANLAQPIFRKKALRTAYEVAVLEQEKAVVQFKQSFITAVGEVNDAMSRLKYADERILLATEKAQSLDKATSDASLLYKSGMANYLEVITAQNSSLQNDLDVVTIKLEKLNAAINLYRALGGGVE</sequence>
<dbReference type="Gene3D" id="2.20.200.10">
    <property type="entry name" value="Outer membrane efflux proteins (OEP)"/>
    <property type="match status" value="1"/>
</dbReference>
<evidence type="ECO:0000256" key="1">
    <source>
        <dbReference type="ARBA" id="ARBA00007613"/>
    </source>
</evidence>